<evidence type="ECO:0000313" key="1">
    <source>
        <dbReference type="EMBL" id="PSJ80071.1"/>
    </source>
</evidence>
<reference evidence="1 2" key="1">
    <citation type="submission" date="2018-03" db="EMBL/GenBank/DDBJ databases">
        <title>Neisseria weixii sp. nov., isolated from the intestinal contents of Tibetan Plateau pika (Ochotona curzoniae) in Yushu, Qinghai Province, China.</title>
        <authorList>
            <person name="Gui Z."/>
        </authorList>
    </citation>
    <scope>NUCLEOTIDE SEQUENCE [LARGE SCALE GENOMIC DNA]</scope>
    <source>
        <strain evidence="1 2">ATCC 51483</strain>
    </source>
</reference>
<dbReference type="RefSeq" id="WP_106741999.1">
    <property type="nucleotide sequence ID" value="NZ_PXYY01000051.1"/>
</dbReference>
<dbReference type="EMBL" id="PXYY01000051">
    <property type="protein sequence ID" value="PSJ80071.1"/>
    <property type="molecule type" value="Genomic_DNA"/>
</dbReference>
<comment type="caution">
    <text evidence="1">The sequence shown here is derived from an EMBL/GenBank/DDBJ whole genome shotgun (WGS) entry which is preliminary data.</text>
</comment>
<dbReference type="Proteomes" id="UP000241868">
    <property type="component" value="Unassembled WGS sequence"/>
</dbReference>
<keyword evidence="2" id="KW-1185">Reference proteome</keyword>
<proteinExistence type="predicted"/>
<dbReference type="AlphaFoldDB" id="A0A2P7TZF4"/>
<organism evidence="1 2">
    <name type="scientific">Neisseria iguanae</name>
    <dbReference type="NCBI Taxonomy" id="90242"/>
    <lineage>
        <taxon>Bacteria</taxon>
        <taxon>Pseudomonadati</taxon>
        <taxon>Pseudomonadota</taxon>
        <taxon>Betaproteobacteria</taxon>
        <taxon>Neisseriales</taxon>
        <taxon>Neisseriaceae</taxon>
        <taxon>Neisseria</taxon>
    </lineage>
</organism>
<gene>
    <name evidence="1" type="ORF">C7N83_08460</name>
</gene>
<sequence length="75" mass="8648">MILNKLAAGASYRVLAGGYNISKATIQNRKKWLEKKVVTTRKSKIDQANEAERAYFLEQLQGCQQEISMFDFYQN</sequence>
<accession>A0A2P7TZF4</accession>
<evidence type="ECO:0000313" key="2">
    <source>
        <dbReference type="Proteomes" id="UP000241868"/>
    </source>
</evidence>
<protein>
    <recommendedName>
        <fullName evidence="3">Transposase</fullName>
    </recommendedName>
</protein>
<evidence type="ECO:0008006" key="3">
    <source>
        <dbReference type="Google" id="ProtNLM"/>
    </source>
</evidence>
<name>A0A2P7TZF4_9NEIS</name>